<dbReference type="InterPro" id="IPR027417">
    <property type="entry name" value="P-loop_NTPase"/>
</dbReference>
<dbReference type="CDD" id="cd22332">
    <property type="entry name" value="HsdR_N"/>
    <property type="match status" value="1"/>
</dbReference>
<dbReference type="Pfam" id="PF04313">
    <property type="entry name" value="HSDR_N"/>
    <property type="match status" value="1"/>
</dbReference>
<keyword evidence="7 10" id="KW-0378">Hydrolase</keyword>
<dbReference type="InterPro" id="IPR014001">
    <property type="entry name" value="Helicase_ATP-bd"/>
</dbReference>
<evidence type="ECO:0000256" key="10">
    <source>
        <dbReference type="RuleBase" id="RU364115"/>
    </source>
</evidence>
<evidence type="ECO:0000313" key="12">
    <source>
        <dbReference type="EMBL" id="OXA98207.1"/>
    </source>
</evidence>
<dbReference type="PROSITE" id="PS51192">
    <property type="entry name" value="HELICASE_ATP_BIND_1"/>
    <property type="match status" value="1"/>
</dbReference>
<evidence type="ECO:0000256" key="1">
    <source>
        <dbReference type="ARBA" id="ARBA00000851"/>
    </source>
</evidence>
<comment type="similarity">
    <text evidence="2 10">Belongs to the HsdR family.</text>
</comment>
<comment type="function">
    <text evidence="10">Subunit R is required for both nuclease and ATPase activities, but not for modification.</text>
</comment>
<evidence type="ECO:0000256" key="8">
    <source>
        <dbReference type="ARBA" id="ARBA00022840"/>
    </source>
</evidence>
<name>A0A226HVB2_9FLAO</name>
<dbReference type="EC" id="3.1.21.3" evidence="10"/>
<dbReference type="AlphaFoldDB" id="A0A226HVB2"/>
<dbReference type="InterPro" id="IPR022625">
    <property type="entry name" value="TypeI_RM_Rsu_C"/>
</dbReference>
<keyword evidence="9 10" id="KW-0238">DNA-binding</keyword>
<gene>
    <name evidence="12" type="ORF">B0A75_14785</name>
</gene>
<evidence type="ECO:0000256" key="9">
    <source>
        <dbReference type="ARBA" id="ARBA00023125"/>
    </source>
</evidence>
<dbReference type="Gene3D" id="1.20.58.910">
    <property type="match status" value="1"/>
</dbReference>
<feature type="domain" description="Helicase ATP-binding" evidence="11">
    <location>
        <begin position="251"/>
        <end position="415"/>
    </location>
</feature>
<comment type="catalytic activity">
    <reaction evidence="1 10">
        <text>Endonucleolytic cleavage of DNA to give random double-stranded fragments with terminal 5'-phosphates, ATP is simultaneously hydrolyzed.</text>
        <dbReference type="EC" id="3.1.21.3"/>
    </reaction>
</comment>
<dbReference type="SUPFAM" id="SSF52540">
    <property type="entry name" value="P-loop containing nucleoside triphosphate hydrolases"/>
    <property type="match status" value="2"/>
</dbReference>
<dbReference type="CDD" id="cd18030">
    <property type="entry name" value="DEXHc_RE_I_HsdR"/>
    <property type="match status" value="1"/>
</dbReference>
<dbReference type="GO" id="GO:0005524">
    <property type="term" value="F:ATP binding"/>
    <property type="evidence" value="ECO:0007669"/>
    <property type="project" value="UniProtKB-KW"/>
</dbReference>
<dbReference type="InterPro" id="IPR051268">
    <property type="entry name" value="Type-I_R_enzyme_R_subunit"/>
</dbReference>
<evidence type="ECO:0000256" key="4">
    <source>
        <dbReference type="ARBA" id="ARBA00022741"/>
    </source>
</evidence>
<evidence type="ECO:0000313" key="13">
    <source>
        <dbReference type="Proteomes" id="UP000198336"/>
    </source>
</evidence>
<keyword evidence="3" id="KW-0540">Nuclease</keyword>
<evidence type="ECO:0000256" key="6">
    <source>
        <dbReference type="ARBA" id="ARBA00022759"/>
    </source>
</evidence>
<dbReference type="InterPro" id="IPR004473">
    <property type="entry name" value="Restrct_endonuc_typeI_HsdR"/>
</dbReference>
<evidence type="ECO:0000256" key="7">
    <source>
        <dbReference type="ARBA" id="ARBA00022801"/>
    </source>
</evidence>
<dbReference type="Gene3D" id="3.40.50.300">
    <property type="entry name" value="P-loop containing nucleotide triphosphate hydrolases"/>
    <property type="match status" value="2"/>
</dbReference>
<comment type="caution">
    <text evidence="12">The sequence shown here is derived from an EMBL/GenBank/DDBJ whole genome shotgun (WGS) entry which is preliminary data.</text>
</comment>
<dbReference type="Pfam" id="PF22679">
    <property type="entry name" value="T1R_D3-like"/>
    <property type="match status" value="1"/>
</dbReference>
<sequence length="957" mass="110915">MSHQSEAVLENNLIKQLVSLGFASVKIQDGESLVANLKSQLEFFNKTTFTAKEFDAILNHLAKGNVFEKAKTLRDRFQFTKEDGTSFYVRFFNTEDSNKNLYQVTNQISLKGSYKNRFDVTLLVNGLPLVQIELKRSGIEIKEAFNQINRYQMHSFWSNHGLFQYVQMFVISNGVNTKYLANNKLQSVKQTFFWADANNKNITDLTAFAASFLNPNHLGKMISHYIVINETHKVMMILRPYQFFATEAIIHQVKNSNDNAYIWHTTGSGKTLTSFKASQILMELPEVYKVVFVVDRKDLDYQTMNEFNAFKKDSVDVTDNTQSLIRQLTDNTKLVLTTIQKLNNAVSERFKGNIEPLRHKKIVFIFDECHRSQFGETHERITKFFEKSQLIGFTGTPIFAENAAKNDLGKRTTKDLFGNCLHKYVITDAIRDQNVLRFGIEYVGKYKNKSNAFIDIEVEDIDKQEVLDSNKRINKIVDYIIAYHNQKTFNRDYSALLAVSSIDNVIQYYDLFQQKKEAGEHDLRIATIFTYGTNEDSDEAQDYLPDNDLDMAAEPPTPYQSRHTRDKLEAYIGDYNSMFGTSFTNKDSSSFEKYFQNISKRLKNREKENFNNEQDRLDIVIVVNMMLTGFDAKKVNTLYVDKNLKQHGLIQAYSRTNRILGEQKSQGNILSFRNLKKATDDAITLFSNKDAIEVVTMPDYEKIAEKFDEALKLLREITPTYQSVDNLESEEDEAQFVQAFRKLMRAMNVLQSYTDFDWEDLAIDEQEFEDFKSKYLDLYEKVKQDNQKQKTSILDDIDFELELIHRDQINVAYILKLLAQLKSAKTVDTATAQRKVIIDLLGGDIQLRSKRELIQKFIDENMPNIKDGDSIEDEFEKFWQDQKVLALGKLCEEEHLDKAQFKALIDTYIYSGREPIKDEVFQCLDNRPSVLQARAIGDRIIAKMKEFVEIFVKGMMA</sequence>
<evidence type="ECO:0000256" key="2">
    <source>
        <dbReference type="ARBA" id="ARBA00008598"/>
    </source>
</evidence>
<evidence type="ECO:0000256" key="3">
    <source>
        <dbReference type="ARBA" id="ARBA00022722"/>
    </source>
</evidence>
<dbReference type="Pfam" id="PF18766">
    <property type="entry name" value="SWI2_SNF2"/>
    <property type="match status" value="1"/>
</dbReference>
<dbReference type="EMBL" id="MUHA01000023">
    <property type="protein sequence ID" value="OXA98207.1"/>
    <property type="molecule type" value="Genomic_DNA"/>
</dbReference>
<dbReference type="NCBIfam" id="TIGR00348">
    <property type="entry name" value="hsdR"/>
    <property type="match status" value="1"/>
</dbReference>
<dbReference type="PANTHER" id="PTHR30195">
    <property type="entry name" value="TYPE I SITE-SPECIFIC DEOXYRIBONUCLEASE PROTEIN SUBUNIT M AND R"/>
    <property type="match status" value="1"/>
</dbReference>
<dbReference type="GO" id="GO:0009307">
    <property type="term" value="P:DNA restriction-modification system"/>
    <property type="evidence" value="ECO:0007669"/>
    <property type="project" value="UniProtKB-KW"/>
</dbReference>
<comment type="subunit">
    <text evidence="10">The type I restriction/modification system is composed of three polypeptides R, M and S.</text>
</comment>
<dbReference type="InterPro" id="IPR055180">
    <property type="entry name" value="HsdR_RecA-like_helicase_dom_2"/>
</dbReference>
<dbReference type="InterPro" id="IPR007409">
    <property type="entry name" value="Restrct_endonuc_type1_HsdR_N"/>
</dbReference>
<keyword evidence="8 10" id="KW-0067">ATP-binding</keyword>
<reference evidence="12 13" key="1">
    <citation type="submission" date="2016-11" db="EMBL/GenBank/DDBJ databases">
        <title>Whole genomes of Flavobacteriaceae.</title>
        <authorList>
            <person name="Stine C."/>
            <person name="Li C."/>
            <person name="Tadesse D."/>
        </authorList>
    </citation>
    <scope>NUCLEOTIDE SEQUENCE [LARGE SCALE GENOMIC DNA]</scope>
    <source>
        <strain evidence="12 13">CCUG 59446</strain>
    </source>
</reference>
<dbReference type="Pfam" id="PF12008">
    <property type="entry name" value="EcoR124_C"/>
    <property type="match status" value="1"/>
</dbReference>
<keyword evidence="5 10" id="KW-0680">Restriction system</keyword>
<dbReference type="GO" id="GO:0003677">
    <property type="term" value="F:DNA binding"/>
    <property type="evidence" value="ECO:0007669"/>
    <property type="project" value="UniProtKB-KW"/>
</dbReference>
<accession>A0A226HVB2</accession>
<organism evidence="12 13">
    <name type="scientific">Flavobacterium oncorhynchi</name>
    <dbReference type="NCBI Taxonomy" id="728056"/>
    <lineage>
        <taxon>Bacteria</taxon>
        <taxon>Pseudomonadati</taxon>
        <taxon>Bacteroidota</taxon>
        <taxon>Flavobacteriia</taxon>
        <taxon>Flavobacteriales</taxon>
        <taxon>Flavobacteriaceae</taxon>
        <taxon>Flavobacterium</taxon>
    </lineage>
</organism>
<dbReference type="Proteomes" id="UP000198336">
    <property type="component" value="Unassembled WGS sequence"/>
</dbReference>
<keyword evidence="4 10" id="KW-0547">Nucleotide-binding</keyword>
<protein>
    <recommendedName>
        <fullName evidence="10">Type I restriction enzyme endonuclease subunit</fullName>
        <shortName evidence="10">R protein</shortName>
        <ecNumber evidence="10">3.1.21.3</ecNumber>
    </recommendedName>
</protein>
<dbReference type="PANTHER" id="PTHR30195:SF16">
    <property type="entry name" value="TYPE I RESTRICTION ENZYME ENDONUCLEASE SUBUNIT"/>
    <property type="match status" value="1"/>
</dbReference>
<dbReference type="RefSeq" id="WP_089055058.1">
    <property type="nucleotide sequence ID" value="NZ_MUHA01000023.1"/>
</dbReference>
<evidence type="ECO:0000259" key="11">
    <source>
        <dbReference type="PROSITE" id="PS51192"/>
    </source>
</evidence>
<dbReference type="SMART" id="SM00487">
    <property type="entry name" value="DEXDc"/>
    <property type="match status" value="1"/>
</dbReference>
<dbReference type="REBASE" id="249197">
    <property type="entry name" value="Fon59446ORF14810P"/>
</dbReference>
<dbReference type="Gene3D" id="3.90.1570.50">
    <property type="match status" value="1"/>
</dbReference>
<proteinExistence type="inferred from homology"/>
<evidence type="ECO:0000256" key="5">
    <source>
        <dbReference type="ARBA" id="ARBA00022747"/>
    </source>
</evidence>
<dbReference type="CDD" id="cd18800">
    <property type="entry name" value="SF2_C_EcoR124I-like"/>
    <property type="match status" value="1"/>
</dbReference>
<keyword evidence="13" id="KW-1185">Reference proteome</keyword>
<keyword evidence="6" id="KW-0255">Endonuclease</keyword>
<dbReference type="GO" id="GO:0009035">
    <property type="term" value="F:type I site-specific deoxyribonuclease activity"/>
    <property type="evidence" value="ECO:0007669"/>
    <property type="project" value="UniProtKB-EC"/>
</dbReference>
<dbReference type="InterPro" id="IPR040980">
    <property type="entry name" value="SWI2_SNF2"/>
</dbReference>